<comment type="subcellular location">
    <subcellularLocation>
        <location evidence="1">Cytoplasm</location>
    </subcellularLocation>
</comment>
<keyword evidence="9" id="KW-1185">Reference proteome</keyword>
<evidence type="ECO:0000256" key="3">
    <source>
        <dbReference type="ARBA" id="ARBA00022723"/>
    </source>
</evidence>
<keyword evidence="2" id="KW-0963">Cytoplasm</keyword>
<organism evidence="8 9">
    <name type="scientific">Gigaspora margarita</name>
    <dbReference type="NCBI Taxonomy" id="4874"/>
    <lineage>
        <taxon>Eukaryota</taxon>
        <taxon>Fungi</taxon>
        <taxon>Fungi incertae sedis</taxon>
        <taxon>Mucoromycota</taxon>
        <taxon>Glomeromycotina</taxon>
        <taxon>Glomeromycetes</taxon>
        <taxon>Diversisporales</taxon>
        <taxon>Gigasporaceae</taxon>
        <taxon>Gigaspora</taxon>
    </lineage>
</organism>
<reference evidence="8 9" key="1">
    <citation type="submission" date="2021-06" db="EMBL/GenBank/DDBJ databases">
        <authorList>
            <person name="Kallberg Y."/>
            <person name="Tangrot J."/>
            <person name="Rosling A."/>
        </authorList>
    </citation>
    <scope>NUCLEOTIDE SEQUENCE [LARGE SCALE GENOMIC DNA]</scope>
    <source>
        <strain evidence="8 9">120-4 pot B 10/14</strain>
    </source>
</reference>
<keyword evidence="4" id="KW-0863">Zinc-finger</keyword>
<feature type="non-terminal residue" evidence="8">
    <location>
        <position position="56"/>
    </location>
</feature>
<feature type="domain" description="RZ-type" evidence="7">
    <location>
        <begin position="1"/>
        <end position="24"/>
    </location>
</feature>
<proteinExistence type="predicted"/>
<protein>
    <submittedName>
        <fullName evidence="8">15248_t:CDS:1</fullName>
    </submittedName>
</protein>
<comment type="caution">
    <text evidence="8">The sequence shown here is derived from an EMBL/GenBank/DDBJ whole genome shotgun (WGS) entry which is preliminary data.</text>
</comment>
<sequence>MQNWDCPKCGKTIGGQHHKAAAGQIKLDQTQVQNTINNSDKTGYIMEAGSLEQYKS</sequence>
<gene>
    <name evidence="8" type="ORF">GMARGA_LOCUS23382</name>
</gene>
<evidence type="ECO:0000313" key="9">
    <source>
        <dbReference type="Proteomes" id="UP000789901"/>
    </source>
</evidence>
<name>A0ABN7VW35_GIGMA</name>
<dbReference type="Pfam" id="PF20173">
    <property type="entry name" value="ZnF_RZ-type"/>
    <property type="match status" value="1"/>
</dbReference>
<evidence type="ECO:0000259" key="7">
    <source>
        <dbReference type="Pfam" id="PF20173"/>
    </source>
</evidence>
<dbReference type="InterPro" id="IPR046439">
    <property type="entry name" value="ZF_RZ_dom"/>
</dbReference>
<evidence type="ECO:0000256" key="5">
    <source>
        <dbReference type="ARBA" id="ARBA00022833"/>
    </source>
</evidence>
<keyword evidence="3" id="KW-0479">Metal-binding</keyword>
<evidence type="ECO:0000313" key="8">
    <source>
        <dbReference type="EMBL" id="CAG8802240.1"/>
    </source>
</evidence>
<evidence type="ECO:0000256" key="2">
    <source>
        <dbReference type="ARBA" id="ARBA00022490"/>
    </source>
</evidence>
<dbReference type="Proteomes" id="UP000789901">
    <property type="component" value="Unassembled WGS sequence"/>
</dbReference>
<keyword evidence="5" id="KW-0862">Zinc</keyword>
<evidence type="ECO:0000256" key="1">
    <source>
        <dbReference type="ARBA" id="ARBA00004496"/>
    </source>
</evidence>
<keyword evidence="6" id="KW-0391">Immunity</keyword>
<dbReference type="EMBL" id="CAJVQB010023587">
    <property type="protein sequence ID" value="CAG8802240.1"/>
    <property type="molecule type" value="Genomic_DNA"/>
</dbReference>
<evidence type="ECO:0000256" key="4">
    <source>
        <dbReference type="ARBA" id="ARBA00022771"/>
    </source>
</evidence>
<evidence type="ECO:0000256" key="6">
    <source>
        <dbReference type="ARBA" id="ARBA00022859"/>
    </source>
</evidence>
<accession>A0ABN7VW35</accession>